<dbReference type="Proteomes" id="UP000177622">
    <property type="component" value="Unassembled WGS sequence"/>
</dbReference>
<dbReference type="SUPFAM" id="SSF81301">
    <property type="entry name" value="Nucleotidyltransferase"/>
    <property type="match status" value="1"/>
</dbReference>
<dbReference type="AlphaFoldDB" id="A0A1F5L0X6"/>
<proteinExistence type="predicted"/>
<dbReference type="InterPro" id="IPR043519">
    <property type="entry name" value="NT_sf"/>
</dbReference>
<evidence type="ECO:0000313" key="4">
    <source>
        <dbReference type="Proteomes" id="UP000177622"/>
    </source>
</evidence>
<dbReference type="Gene3D" id="3.30.460.10">
    <property type="entry name" value="Beta Polymerase, domain 2"/>
    <property type="match status" value="1"/>
</dbReference>
<accession>A0A1F5L0X6</accession>
<feature type="compositionally biased region" description="Polar residues" evidence="1">
    <location>
        <begin position="79"/>
        <end position="89"/>
    </location>
</feature>
<comment type="caution">
    <text evidence="3">The sequence shown here is derived from an EMBL/GenBank/DDBJ whole genome shotgun (WGS) entry which is preliminary data.</text>
</comment>
<reference evidence="3 4" key="1">
    <citation type="journal article" date="2016" name="Sci. Rep.">
        <title>Penicillium arizonense, a new, genome sequenced fungal species, reveals a high chemical diversity in secreted metabolites.</title>
        <authorList>
            <person name="Grijseels S."/>
            <person name="Nielsen J.C."/>
            <person name="Randelovic M."/>
            <person name="Nielsen J."/>
            <person name="Nielsen K.F."/>
            <person name="Workman M."/>
            <person name="Frisvad J.C."/>
        </authorList>
    </citation>
    <scope>NUCLEOTIDE SEQUENCE [LARGE SCALE GENOMIC DNA]</scope>
    <source>
        <strain evidence="3 4">CBS 141311</strain>
    </source>
</reference>
<sequence length="247" mass="27570">MDTSDDASDTERLCKKRAMEAQGWSNPDPYTALPPPSQQMDNSFDIVKLIRKARLDNAAKVEETDELKENLDFVSFGMTSESEPQSNAPRTPPTSPPKGQHARKTGNAASKYDYDGSVISERRPLSQELGTPWLDHEIVSFYDWAKPQEIENIVRRDLVERLDTAFQNRYGGIEIHGFGSFGSGIYLSTADIDLVLLSDTFRRTGAKKVADTSDADSRVTFPEPEVSHQTSFNVLALVEELTKPLAR</sequence>
<feature type="region of interest" description="Disordered" evidence="1">
    <location>
        <begin position="1"/>
        <end position="40"/>
    </location>
</feature>
<feature type="region of interest" description="Disordered" evidence="1">
    <location>
        <begin position="79"/>
        <end position="110"/>
    </location>
</feature>
<dbReference type="GO" id="GO:0010605">
    <property type="term" value="P:negative regulation of macromolecule metabolic process"/>
    <property type="evidence" value="ECO:0007669"/>
    <property type="project" value="UniProtKB-ARBA"/>
</dbReference>
<dbReference type="PANTHER" id="PTHR23092:SF15">
    <property type="entry name" value="INACTIVE NON-CANONICAL POLY(A) RNA POLYMERASE PROTEIN TRF4-2-RELATED"/>
    <property type="match status" value="1"/>
</dbReference>
<dbReference type="InterPro" id="IPR045862">
    <property type="entry name" value="Trf4-like"/>
</dbReference>
<protein>
    <recommendedName>
        <fullName evidence="2">Poly(A) RNA polymerase mitochondrial-like central palm domain-containing protein</fullName>
    </recommendedName>
</protein>
<evidence type="ECO:0000256" key="1">
    <source>
        <dbReference type="SAM" id="MobiDB-lite"/>
    </source>
</evidence>
<dbReference type="Pfam" id="PF22600">
    <property type="entry name" value="MTPAP-like_central"/>
    <property type="match status" value="1"/>
</dbReference>
<dbReference type="GeneID" id="34582724"/>
<evidence type="ECO:0000259" key="2">
    <source>
        <dbReference type="Pfam" id="PF22600"/>
    </source>
</evidence>
<dbReference type="RefSeq" id="XP_022482155.1">
    <property type="nucleotide sequence ID" value="XM_022637990.1"/>
</dbReference>
<organism evidence="3 4">
    <name type="scientific">Penicillium arizonense</name>
    <dbReference type="NCBI Taxonomy" id="1835702"/>
    <lineage>
        <taxon>Eukaryota</taxon>
        <taxon>Fungi</taxon>
        <taxon>Dikarya</taxon>
        <taxon>Ascomycota</taxon>
        <taxon>Pezizomycotina</taxon>
        <taxon>Eurotiomycetes</taxon>
        <taxon>Eurotiomycetidae</taxon>
        <taxon>Eurotiales</taxon>
        <taxon>Aspergillaceae</taxon>
        <taxon>Penicillium</taxon>
    </lineage>
</organism>
<dbReference type="GO" id="GO:0031499">
    <property type="term" value="C:TRAMP complex"/>
    <property type="evidence" value="ECO:0007669"/>
    <property type="project" value="TreeGrafter"/>
</dbReference>
<dbReference type="GO" id="GO:0003729">
    <property type="term" value="F:mRNA binding"/>
    <property type="evidence" value="ECO:0007669"/>
    <property type="project" value="TreeGrafter"/>
</dbReference>
<dbReference type="GO" id="GO:1990817">
    <property type="term" value="F:poly(A) RNA polymerase activity"/>
    <property type="evidence" value="ECO:0007669"/>
    <property type="project" value="InterPro"/>
</dbReference>
<feature type="compositionally biased region" description="Basic and acidic residues" evidence="1">
    <location>
        <begin position="9"/>
        <end position="19"/>
    </location>
</feature>
<dbReference type="OrthoDB" id="273917at2759"/>
<dbReference type="GO" id="GO:0005730">
    <property type="term" value="C:nucleolus"/>
    <property type="evidence" value="ECO:0007669"/>
    <property type="project" value="TreeGrafter"/>
</dbReference>
<dbReference type="GO" id="GO:0043634">
    <property type="term" value="P:polyadenylation-dependent ncRNA catabolic process"/>
    <property type="evidence" value="ECO:0007669"/>
    <property type="project" value="TreeGrafter"/>
</dbReference>
<gene>
    <name evidence="3" type="ORF">PENARI_c137G07958</name>
</gene>
<evidence type="ECO:0000313" key="3">
    <source>
        <dbReference type="EMBL" id="OGE46687.1"/>
    </source>
</evidence>
<keyword evidence="4" id="KW-1185">Reference proteome</keyword>
<dbReference type="PANTHER" id="PTHR23092">
    <property type="entry name" value="POLY(A) RNA POLYMERASE"/>
    <property type="match status" value="1"/>
</dbReference>
<dbReference type="GO" id="GO:0031123">
    <property type="term" value="P:RNA 3'-end processing"/>
    <property type="evidence" value="ECO:0007669"/>
    <property type="project" value="TreeGrafter"/>
</dbReference>
<dbReference type="InterPro" id="IPR054708">
    <property type="entry name" value="MTPAP-like_central"/>
</dbReference>
<feature type="domain" description="Poly(A) RNA polymerase mitochondrial-like central palm" evidence="2">
    <location>
        <begin position="134"/>
        <end position="204"/>
    </location>
</feature>
<name>A0A1F5L0X6_PENAI</name>
<dbReference type="STRING" id="1835702.A0A1F5L0X6"/>
<dbReference type="EMBL" id="LXJU01000137">
    <property type="protein sequence ID" value="OGE46687.1"/>
    <property type="molecule type" value="Genomic_DNA"/>
</dbReference>